<dbReference type="EMBL" id="CP023344">
    <property type="protein sequence ID" value="ATC64411.1"/>
    <property type="molecule type" value="Genomic_DNA"/>
</dbReference>
<evidence type="ECO:0000259" key="2">
    <source>
        <dbReference type="Pfam" id="PF07589"/>
    </source>
</evidence>
<feature type="chain" id="PRO_5012809784" description="Ice-binding protein C-terminal domain-containing protein" evidence="1">
    <location>
        <begin position="23"/>
        <end position="298"/>
    </location>
</feature>
<reference evidence="3 4" key="1">
    <citation type="submission" date="2017-09" db="EMBL/GenBank/DDBJ databases">
        <title>Complete genome sequence of Verrucomicrobial strain HZ-65, isolated from freshwater.</title>
        <authorList>
            <person name="Choi A."/>
        </authorList>
    </citation>
    <scope>NUCLEOTIDE SEQUENCE [LARGE SCALE GENOMIC DNA]</scope>
    <source>
        <strain evidence="3 4">HZ-65</strain>
    </source>
</reference>
<accession>A0A290QJ98</accession>
<feature type="signal peptide" evidence="1">
    <location>
        <begin position="1"/>
        <end position="22"/>
    </location>
</feature>
<proteinExistence type="predicted"/>
<name>A0A290QJ98_9BACT</name>
<keyword evidence="4" id="KW-1185">Reference proteome</keyword>
<dbReference type="KEGG" id="vbh:CMV30_10835"/>
<dbReference type="Proteomes" id="UP000217265">
    <property type="component" value="Chromosome"/>
</dbReference>
<evidence type="ECO:0000313" key="3">
    <source>
        <dbReference type="EMBL" id="ATC64411.1"/>
    </source>
</evidence>
<evidence type="ECO:0000256" key="1">
    <source>
        <dbReference type="SAM" id="SignalP"/>
    </source>
</evidence>
<dbReference type="NCBIfam" id="TIGR02595">
    <property type="entry name" value="PEP_CTERM"/>
    <property type="match status" value="1"/>
</dbReference>
<dbReference type="OrthoDB" id="195416at2"/>
<dbReference type="AlphaFoldDB" id="A0A290QJ98"/>
<protein>
    <recommendedName>
        <fullName evidence="2">Ice-binding protein C-terminal domain-containing protein</fullName>
    </recommendedName>
</protein>
<dbReference type="RefSeq" id="WP_096056043.1">
    <property type="nucleotide sequence ID" value="NZ_CP023344.1"/>
</dbReference>
<sequence>MKTKTSIIVATIAAALASVASAQILPNPSGVNLFNNPLFAGNNANYTTAFGTAGSPNGNLYIDSGANITPPAIVGWNNGVAPFPTFNPNGGTVKAIFLGETAGNLNDFGYVKFPNVGGITDTSNLNYLATDIENSLNGVGNVKSGQEAYVNYGAGETVDFFLYNSGSPYVNGGLGAWFVLGQGGLEAYLHGQALPGYQHYRWTTQQVWTEYVDANGNFTAGLVDTLLVSFEDFTFAQTNPNDAPPIIIPGADYSDFIFAFQFLPSQAVPEPSTYGLMGAAALLGLVGYRRFKASKKAA</sequence>
<feature type="domain" description="Ice-binding protein C-terminal" evidence="2">
    <location>
        <begin position="267"/>
        <end position="290"/>
    </location>
</feature>
<gene>
    <name evidence="3" type="ORF">CMV30_10835</name>
</gene>
<dbReference type="Pfam" id="PF07589">
    <property type="entry name" value="PEP-CTERM"/>
    <property type="match status" value="1"/>
</dbReference>
<evidence type="ECO:0000313" key="4">
    <source>
        <dbReference type="Proteomes" id="UP000217265"/>
    </source>
</evidence>
<keyword evidence="1" id="KW-0732">Signal</keyword>
<organism evidence="3 4">
    <name type="scientific">Nibricoccus aquaticus</name>
    <dbReference type="NCBI Taxonomy" id="2576891"/>
    <lineage>
        <taxon>Bacteria</taxon>
        <taxon>Pseudomonadati</taxon>
        <taxon>Verrucomicrobiota</taxon>
        <taxon>Opitutia</taxon>
        <taxon>Opitutales</taxon>
        <taxon>Opitutaceae</taxon>
        <taxon>Nibricoccus</taxon>
    </lineage>
</organism>
<dbReference type="InterPro" id="IPR013424">
    <property type="entry name" value="Ice-binding_C"/>
</dbReference>